<protein>
    <recommendedName>
        <fullName evidence="1">4Fe-4S Wbl-type domain-containing protein</fullName>
    </recommendedName>
</protein>
<dbReference type="EMBL" id="KU998246">
    <property type="protein sequence ID" value="ANA86626.1"/>
    <property type="molecule type" value="Genomic_DNA"/>
</dbReference>
<keyword evidence="3" id="KW-1185">Reference proteome</keyword>
<dbReference type="KEGG" id="vg:28803343"/>
<accession>A0A160DF72</accession>
<proteinExistence type="predicted"/>
<organism evidence="2 3">
    <name type="scientific">Gordonia phage ClubL</name>
    <dbReference type="NCBI Taxonomy" id="1838065"/>
    <lineage>
        <taxon>Viruses</taxon>
        <taxon>Duplodnaviria</taxon>
        <taxon>Heunggongvirae</taxon>
        <taxon>Uroviricota</taxon>
        <taxon>Caudoviricetes</taxon>
        <taxon>Smoothievirus</taxon>
        <taxon>Smoothievirus clubL</taxon>
    </lineage>
</organism>
<sequence length="94" mass="10567">MASDSRDWMIAAHCRGKNPRNWESDNRGGGQEGRAHKACAPCEMHQQCAVYHTRDLKNCPPLGVIICGIPIKETKDEDWGRQIDQLLHIARGES</sequence>
<evidence type="ECO:0000313" key="3">
    <source>
        <dbReference type="Proteomes" id="UP000203982"/>
    </source>
</evidence>
<evidence type="ECO:0000259" key="1">
    <source>
        <dbReference type="Pfam" id="PF02467"/>
    </source>
</evidence>
<dbReference type="Proteomes" id="UP000203982">
    <property type="component" value="Segment"/>
</dbReference>
<reference evidence="2 3" key="1">
    <citation type="submission" date="2016-03" db="EMBL/GenBank/DDBJ databases">
        <authorList>
            <person name="Montgomery M.T."/>
            <person name="Guerrero C.A."/>
            <person name="Mavrich T.N."/>
            <person name="Pope W.H."/>
            <person name="Garlena R.A."/>
            <person name="Russell D.A."/>
            <person name="Jacobs-Sera D."/>
            <person name="Hendrix R.W."/>
            <person name="Hatfull G.F."/>
        </authorList>
    </citation>
    <scope>NUCLEOTIDE SEQUENCE [LARGE SCALE GENOMIC DNA]</scope>
</reference>
<dbReference type="RefSeq" id="YP_009273163.1">
    <property type="nucleotide sequence ID" value="NC_030901.1"/>
</dbReference>
<name>A0A160DF72_9CAUD</name>
<dbReference type="Pfam" id="PF02467">
    <property type="entry name" value="Whib"/>
    <property type="match status" value="1"/>
</dbReference>
<dbReference type="GeneID" id="28803343"/>
<gene>
    <name evidence="2" type="primary">128</name>
    <name evidence="2" type="ORF">PBI_CLUBL_128</name>
</gene>
<dbReference type="InterPro" id="IPR034768">
    <property type="entry name" value="4FE4S_WBL"/>
</dbReference>
<evidence type="ECO:0000313" key="2">
    <source>
        <dbReference type="EMBL" id="ANA86626.1"/>
    </source>
</evidence>
<feature type="domain" description="4Fe-4S Wbl-type" evidence="1">
    <location>
        <begin position="8"/>
        <end position="51"/>
    </location>
</feature>